<feature type="compositionally biased region" description="Low complexity" evidence="1">
    <location>
        <begin position="64"/>
        <end position="80"/>
    </location>
</feature>
<feature type="region of interest" description="Disordered" evidence="1">
    <location>
        <begin position="35"/>
        <end position="91"/>
    </location>
</feature>
<evidence type="ECO:0000256" key="1">
    <source>
        <dbReference type="SAM" id="MobiDB-lite"/>
    </source>
</evidence>
<comment type="caution">
    <text evidence="2">The sequence shown here is derived from an EMBL/GenBank/DDBJ whole genome shotgun (WGS) entry which is preliminary data.</text>
</comment>
<dbReference type="AlphaFoldDB" id="A0A1D3D162"/>
<evidence type="ECO:0000313" key="3">
    <source>
        <dbReference type="Proteomes" id="UP000095192"/>
    </source>
</evidence>
<name>A0A1D3D162_9EIME</name>
<evidence type="ECO:0000313" key="2">
    <source>
        <dbReference type="EMBL" id="OEH77197.1"/>
    </source>
</evidence>
<sequence length="158" mass="16828">METSRIAKQATSELCRLLDSVDEELHLLTEELLPPLKAPPSASPATGGSLGAPEGVTSPGYSFSSEGTAAAAATGASLEADTAEQLREREERRRELMETCVGVCCSMGKELHNEISAQPPISNRTSGSSNTCSKLRAINLETLRNEMLALQALKEQLL</sequence>
<reference evidence="2 3" key="1">
    <citation type="journal article" date="2016" name="BMC Genomics">
        <title>Comparative genomics reveals Cyclospora cayetanensis possesses coccidia-like metabolism and invasion components but unique surface antigens.</title>
        <authorList>
            <person name="Liu S."/>
            <person name="Wang L."/>
            <person name="Zheng H."/>
            <person name="Xu Z."/>
            <person name="Roellig D.M."/>
            <person name="Li N."/>
            <person name="Frace M.A."/>
            <person name="Tang K."/>
            <person name="Arrowood M.J."/>
            <person name="Moss D.M."/>
            <person name="Zhang L."/>
            <person name="Feng Y."/>
            <person name="Xiao L."/>
        </authorList>
    </citation>
    <scope>NUCLEOTIDE SEQUENCE [LARGE SCALE GENOMIC DNA]</scope>
    <source>
        <strain evidence="2 3">CHN_HEN01</strain>
    </source>
</reference>
<proteinExistence type="predicted"/>
<accession>A0A1D3D162</accession>
<dbReference type="InParanoid" id="A0A1D3D162"/>
<dbReference type="EMBL" id="JROU02001174">
    <property type="protein sequence ID" value="OEH77197.1"/>
    <property type="molecule type" value="Genomic_DNA"/>
</dbReference>
<protein>
    <submittedName>
        <fullName evidence="2">Uncharacterized protein</fullName>
    </submittedName>
</protein>
<gene>
    <name evidence="2" type="ORF">cyc_02253</name>
</gene>
<keyword evidence="3" id="KW-1185">Reference proteome</keyword>
<dbReference type="VEuPathDB" id="ToxoDB:cyc_02253"/>
<organism evidence="2 3">
    <name type="scientific">Cyclospora cayetanensis</name>
    <dbReference type="NCBI Taxonomy" id="88456"/>
    <lineage>
        <taxon>Eukaryota</taxon>
        <taxon>Sar</taxon>
        <taxon>Alveolata</taxon>
        <taxon>Apicomplexa</taxon>
        <taxon>Conoidasida</taxon>
        <taxon>Coccidia</taxon>
        <taxon>Eucoccidiorida</taxon>
        <taxon>Eimeriorina</taxon>
        <taxon>Eimeriidae</taxon>
        <taxon>Cyclospora</taxon>
    </lineage>
</organism>
<dbReference type="Proteomes" id="UP000095192">
    <property type="component" value="Unassembled WGS sequence"/>
</dbReference>